<dbReference type="Pfam" id="PF07679">
    <property type="entry name" value="I-set"/>
    <property type="match status" value="1"/>
</dbReference>
<evidence type="ECO:0000256" key="5">
    <source>
        <dbReference type="ARBA" id="ARBA00022729"/>
    </source>
</evidence>
<protein>
    <recommendedName>
        <fullName evidence="13">Ig-like domain-containing protein</fullName>
    </recommendedName>
</protein>
<keyword evidence="4" id="KW-0812">Transmembrane</keyword>
<dbReference type="Gene3D" id="2.60.40.10">
    <property type="entry name" value="Immunoglobulins"/>
    <property type="match status" value="2"/>
</dbReference>
<organism evidence="14 15">
    <name type="scientific">Strigamia maritima</name>
    <name type="common">European centipede</name>
    <name type="synonym">Geophilus maritimus</name>
    <dbReference type="NCBI Taxonomy" id="126957"/>
    <lineage>
        <taxon>Eukaryota</taxon>
        <taxon>Metazoa</taxon>
        <taxon>Ecdysozoa</taxon>
        <taxon>Arthropoda</taxon>
        <taxon>Myriapoda</taxon>
        <taxon>Chilopoda</taxon>
        <taxon>Pleurostigmophora</taxon>
        <taxon>Geophilomorpha</taxon>
        <taxon>Linotaeniidae</taxon>
        <taxon>Strigamia</taxon>
    </lineage>
</organism>
<dbReference type="FunFam" id="2.60.40.10:FF:000017">
    <property type="entry name" value="Down syndrome cell adhesion molecule b"/>
    <property type="match status" value="1"/>
</dbReference>
<comment type="subcellular location">
    <subcellularLocation>
        <location evidence="2">Cell membrane</location>
    </subcellularLocation>
    <subcellularLocation>
        <location evidence="1">Membrane</location>
        <topology evidence="1">Single-pass membrane protein</topology>
    </subcellularLocation>
</comment>
<dbReference type="Pfam" id="PF13927">
    <property type="entry name" value="Ig_3"/>
    <property type="match status" value="1"/>
</dbReference>
<evidence type="ECO:0000313" key="15">
    <source>
        <dbReference type="Proteomes" id="UP000014500"/>
    </source>
</evidence>
<dbReference type="AlphaFoldDB" id="T1JKS2"/>
<keyword evidence="6" id="KW-0677">Repeat</keyword>
<dbReference type="SMART" id="SM00409">
    <property type="entry name" value="IG"/>
    <property type="match status" value="2"/>
</dbReference>
<sequence length="188" mass="20240">ASPAFHSTFQEEIIEAGTPVSLHCAASGNPTAEISWTLDGSSIPVNRRFHIGAFVSVSSDVISYINISTSRVEDGGQYSCTAVNDLGKTTHSARLNVRGLPYIRQMTNQTIVAGTDFNIRCPASGYPIHSITWEKEGSLLPAALHQTVYANGTLVVNKVQRTDAGTYTCIAKNNKGLTARKTLWVSVL</sequence>
<keyword evidence="8" id="KW-1133">Transmembrane helix</keyword>
<keyword evidence="7" id="KW-0130">Cell adhesion</keyword>
<evidence type="ECO:0000256" key="4">
    <source>
        <dbReference type="ARBA" id="ARBA00022692"/>
    </source>
</evidence>
<keyword evidence="3" id="KW-1003">Cell membrane</keyword>
<evidence type="ECO:0000256" key="7">
    <source>
        <dbReference type="ARBA" id="ARBA00022889"/>
    </source>
</evidence>
<proteinExistence type="predicted"/>
<dbReference type="GO" id="GO:0005886">
    <property type="term" value="C:plasma membrane"/>
    <property type="evidence" value="ECO:0007669"/>
    <property type="project" value="UniProtKB-SubCell"/>
</dbReference>
<dbReference type="SMART" id="SM00408">
    <property type="entry name" value="IGc2"/>
    <property type="match status" value="2"/>
</dbReference>
<dbReference type="InterPro" id="IPR013098">
    <property type="entry name" value="Ig_I-set"/>
</dbReference>
<feature type="domain" description="Ig-like" evidence="13">
    <location>
        <begin position="3"/>
        <end position="96"/>
    </location>
</feature>
<dbReference type="InterPro" id="IPR003599">
    <property type="entry name" value="Ig_sub"/>
</dbReference>
<name>T1JKS2_STRMM</name>
<reference evidence="14" key="2">
    <citation type="submission" date="2015-02" db="UniProtKB">
        <authorList>
            <consortium name="EnsemblMetazoa"/>
        </authorList>
    </citation>
    <scope>IDENTIFICATION</scope>
</reference>
<dbReference type="PANTHER" id="PTHR12231">
    <property type="entry name" value="CTX-RELATED TYPE I TRANSMEMBRANE PROTEIN"/>
    <property type="match status" value="1"/>
</dbReference>
<dbReference type="HOGENOM" id="CLU_124247_0_0_1"/>
<evidence type="ECO:0000256" key="12">
    <source>
        <dbReference type="ARBA" id="ARBA00023319"/>
    </source>
</evidence>
<dbReference type="FunFam" id="2.60.40.10:FF:000005">
    <property type="entry name" value="Neuronal cell adhesion molecule"/>
    <property type="match status" value="1"/>
</dbReference>
<dbReference type="Proteomes" id="UP000014500">
    <property type="component" value="Unassembled WGS sequence"/>
</dbReference>
<dbReference type="EMBL" id="JH431973">
    <property type="status" value="NOT_ANNOTATED_CDS"/>
    <property type="molecule type" value="Genomic_DNA"/>
</dbReference>
<evidence type="ECO:0000256" key="6">
    <source>
        <dbReference type="ARBA" id="ARBA00022737"/>
    </source>
</evidence>
<evidence type="ECO:0000256" key="1">
    <source>
        <dbReference type="ARBA" id="ARBA00004167"/>
    </source>
</evidence>
<dbReference type="InterPro" id="IPR007110">
    <property type="entry name" value="Ig-like_dom"/>
</dbReference>
<dbReference type="InterPro" id="IPR036179">
    <property type="entry name" value="Ig-like_dom_sf"/>
</dbReference>
<evidence type="ECO:0000256" key="3">
    <source>
        <dbReference type="ARBA" id="ARBA00022475"/>
    </source>
</evidence>
<dbReference type="OMA" id="NIRCPAS"/>
<dbReference type="EnsemblMetazoa" id="SMAR014452-RA">
    <property type="protein sequence ID" value="SMAR014452-PA"/>
    <property type="gene ID" value="SMAR014452"/>
</dbReference>
<dbReference type="eggNOG" id="KOG3510">
    <property type="taxonomic scope" value="Eukaryota"/>
</dbReference>
<evidence type="ECO:0000256" key="10">
    <source>
        <dbReference type="ARBA" id="ARBA00023157"/>
    </source>
</evidence>
<keyword evidence="12" id="KW-0393">Immunoglobulin domain</keyword>
<evidence type="ECO:0000256" key="9">
    <source>
        <dbReference type="ARBA" id="ARBA00023136"/>
    </source>
</evidence>
<keyword evidence="11" id="KW-0325">Glycoprotein</keyword>
<keyword evidence="9" id="KW-0472">Membrane</keyword>
<dbReference type="SUPFAM" id="SSF48726">
    <property type="entry name" value="Immunoglobulin"/>
    <property type="match status" value="2"/>
</dbReference>
<dbReference type="InterPro" id="IPR051170">
    <property type="entry name" value="Neural/epithelial_adhesion"/>
</dbReference>
<dbReference type="PANTHER" id="PTHR12231:SF105">
    <property type="entry name" value="LACHESIN-LIKE PROTEIN"/>
    <property type="match status" value="1"/>
</dbReference>
<dbReference type="InterPro" id="IPR013783">
    <property type="entry name" value="Ig-like_fold"/>
</dbReference>
<evidence type="ECO:0000256" key="2">
    <source>
        <dbReference type="ARBA" id="ARBA00004236"/>
    </source>
</evidence>
<dbReference type="PROSITE" id="PS50835">
    <property type="entry name" value="IG_LIKE"/>
    <property type="match status" value="2"/>
</dbReference>
<dbReference type="PhylomeDB" id="T1JKS2"/>
<evidence type="ECO:0000259" key="13">
    <source>
        <dbReference type="PROSITE" id="PS50835"/>
    </source>
</evidence>
<dbReference type="GO" id="GO:0098609">
    <property type="term" value="P:cell-cell adhesion"/>
    <property type="evidence" value="ECO:0007669"/>
    <property type="project" value="UniProtKB-ARBA"/>
</dbReference>
<dbReference type="STRING" id="126957.T1JKS2"/>
<keyword evidence="15" id="KW-1185">Reference proteome</keyword>
<dbReference type="GO" id="GO:0043005">
    <property type="term" value="C:neuron projection"/>
    <property type="evidence" value="ECO:0007669"/>
    <property type="project" value="TreeGrafter"/>
</dbReference>
<keyword evidence="10" id="KW-1015">Disulfide bond</keyword>
<evidence type="ECO:0000256" key="11">
    <source>
        <dbReference type="ARBA" id="ARBA00023180"/>
    </source>
</evidence>
<feature type="domain" description="Ig-like" evidence="13">
    <location>
        <begin position="101"/>
        <end position="186"/>
    </location>
</feature>
<reference evidence="15" key="1">
    <citation type="submission" date="2011-05" db="EMBL/GenBank/DDBJ databases">
        <authorList>
            <person name="Richards S.R."/>
            <person name="Qu J."/>
            <person name="Jiang H."/>
            <person name="Jhangiani S.N."/>
            <person name="Agravi P."/>
            <person name="Goodspeed R."/>
            <person name="Gross S."/>
            <person name="Mandapat C."/>
            <person name="Jackson L."/>
            <person name="Mathew T."/>
            <person name="Pu L."/>
            <person name="Thornton R."/>
            <person name="Saada N."/>
            <person name="Wilczek-Boney K.B."/>
            <person name="Lee S."/>
            <person name="Kovar C."/>
            <person name="Wu Y."/>
            <person name="Scherer S.E."/>
            <person name="Worley K.C."/>
            <person name="Muzny D.M."/>
            <person name="Gibbs R."/>
        </authorList>
    </citation>
    <scope>NUCLEOTIDE SEQUENCE</scope>
    <source>
        <strain evidence="15">Brora</strain>
    </source>
</reference>
<dbReference type="InterPro" id="IPR003598">
    <property type="entry name" value="Ig_sub2"/>
</dbReference>
<accession>T1JKS2</accession>
<evidence type="ECO:0000313" key="14">
    <source>
        <dbReference type="EnsemblMetazoa" id="SMAR014452-PA"/>
    </source>
</evidence>
<keyword evidence="5" id="KW-0732">Signal</keyword>
<evidence type="ECO:0000256" key="8">
    <source>
        <dbReference type="ARBA" id="ARBA00022989"/>
    </source>
</evidence>